<gene>
    <name evidence="7" type="primary">ABCA5_1</name>
    <name evidence="7" type="ORF">SK128_005733</name>
</gene>
<feature type="non-terminal residue" evidence="7">
    <location>
        <position position="1"/>
    </location>
</feature>
<keyword evidence="5" id="KW-0472">Membrane</keyword>
<dbReference type="GO" id="GO:0140359">
    <property type="term" value="F:ABC-type transporter activity"/>
    <property type="evidence" value="ECO:0007669"/>
    <property type="project" value="InterPro"/>
</dbReference>
<evidence type="ECO:0000313" key="7">
    <source>
        <dbReference type="EMBL" id="KAK7082388.1"/>
    </source>
</evidence>
<dbReference type="InterPro" id="IPR003593">
    <property type="entry name" value="AAA+_ATPase"/>
</dbReference>
<evidence type="ECO:0000256" key="4">
    <source>
        <dbReference type="ARBA" id="ARBA00022840"/>
    </source>
</evidence>
<dbReference type="AlphaFoldDB" id="A0AAN9ABS6"/>
<dbReference type="PROSITE" id="PS00211">
    <property type="entry name" value="ABC_TRANSPORTER_1"/>
    <property type="match status" value="1"/>
</dbReference>
<feature type="transmembrane region" description="Helical" evidence="5">
    <location>
        <begin position="509"/>
        <end position="529"/>
    </location>
</feature>
<comment type="caution">
    <text evidence="7">The sequence shown here is derived from an EMBL/GenBank/DDBJ whole genome shotgun (WGS) entry which is preliminary data.</text>
</comment>
<keyword evidence="2" id="KW-0677">Repeat</keyword>
<dbReference type="PROSITE" id="PS50893">
    <property type="entry name" value="ABC_TRANSPORTER_2"/>
    <property type="match status" value="1"/>
</dbReference>
<dbReference type="GO" id="GO:0016020">
    <property type="term" value="C:membrane"/>
    <property type="evidence" value="ECO:0007669"/>
    <property type="project" value="InterPro"/>
</dbReference>
<organism evidence="7 8">
    <name type="scientific">Halocaridina rubra</name>
    <name type="common">Hawaiian red shrimp</name>
    <dbReference type="NCBI Taxonomy" id="373956"/>
    <lineage>
        <taxon>Eukaryota</taxon>
        <taxon>Metazoa</taxon>
        <taxon>Ecdysozoa</taxon>
        <taxon>Arthropoda</taxon>
        <taxon>Crustacea</taxon>
        <taxon>Multicrustacea</taxon>
        <taxon>Malacostraca</taxon>
        <taxon>Eumalacostraca</taxon>
        <taxon>Eucarida</taxon>
        <taxon>Decapoda</taxon>
        <taxon>Pleocyemata</taxon>
        <taxon>Caridea</taxon>
        <taxon>Atyoidea</taxon>
        <taxon>Atyidae</taxon>
        <taxon>Halocaridina</taxon>
    </lineage>
</organism>
<dbReference type="Gene3D" id="3.40.50.300">
    <property type="entry name" value="P-loop containing nucleotide triphosphate hydrolases"/>
    <property type="match status" value="1"/>
</dbReference>
<evidence type="ECO:0000259" key="6">
    <source>
        <dbReference type="PROSITE" id="PS50893"/>
    </source>
</evidence>
<dbReference type="Proteomes" id="UP001381693">
    <property type="component" value="Unassembled WGS sequence"/>
</dbReference>
<evidence type="ECO:0000256" key="2">
    <source>
        <dbReference type="ARBA" id="ARBA00022737"/>
    </source>
</evidence>
<evidence type="ECO:0000256" key="5">
    <source>
        <dbReference type="SAM" id="Phobius"/>
    </source>
</evidence>
<protein>
    <submittedName>
        <fullName evidence="7">ATP-binding cassette sub- A member 5</fullName>
    </submittedName>
</protein>
<keyword evidence="4 7" id="KW-0067">ATP-binding</keyword>
<feature type="domain" description="ABC transporter" evidence="6">
    <location>
        <begin position="111"/>
        <end position="347"/>
    </location>
</feature>
<dbReference type="InterPro" id="IPR026082">
    <property type="entry name" value="ABCA"/>
</dbReference>
<evidence type="ECO:0000256" key="1">
    <source>
        <dbReference type="ARBA" id="ARBA00022448"/>
    </source>
</evidence>
<keyword evidence="1" id="KW-0813">Transport</keyword>
<dbReference type="SUPFAM" id="SSF52540">
    <property type="entry name" value="P-loop containing nucleoside triphosphate hydrolases"/>
    <property type="match status" value="1"/>
</dbReference>
<evidence type="ECO:0000313" key="8">
    <source>
        <dbReference type="Proteomes" id="UP001381693"/>
    </source>
</evidence>
<dbReference type="EMBL" id="JAXCGZ010004048">
    <property type="protein sequence ID" value="KAK7082388.1"/>
    <property type="molecule type" value="Genomic_DNA"/>
</dbReference>
<dbReference type="GO" id="GO:0005319">
    <property type="term" value="F:lipid transporter activity"/>
    <property type="evidence" value="ECO:0007669"/>
    <property type="project" value="TreeGrafter"/>
</dbReference>
<keyword evidence="5" id="KW-0812">Transmembrane</keyword>
<sequence>VLLFDFSAGGMDFDKLWQGPGLPFAGSLIMILFDIFLYLFLAYYLDNVVPSEYGTKRKPWFIFQKSFWVRQYRPFKFNPLSPGENVVYNDDVCDNPDVEPVSSDLLGKAAVRICNLKKVFYSNGKEPVNAVDGITLDIYESQITAILGHNGAGKSTLFNILTGMTAPTYGTASVFGLDIREADDMTDIRRMTGVCPQHDIIFMSLTPREHLSFFARIRGIPENRINTEVEKTLEEVDLLLKADSKAADLSGGQKRKLSISIALIGDPKIIFLDEPTAGVDAYSRRRLWALLKSRKEGKVILLTTHFMDEADILADRKAIISRGKLRCCGSSLFLKNKFGLGYHLTLIVDENTEPSNITRIVQDVISDSQLARHSGKEMSFILPTDSTKLFPSLFLLLDRHIKGRIENVGIEGYGISMTTLEEVFFTLSDENEGGELHCIDDLGKHLIRERSPSTSPVHHASPVPILKTDRVVTTDMQGFAIETVEARQNDWRAFKALFKLRFINTLRDYGALIIMIVMPLVFTTLSIYIGGNQVFSLPTDELLSLTPGIYGSSLDGALFYNNTGHNLNSVEAIFQSSNISVDTYQGKYLEIFQLRPHVTSWSVNSFPHTNQFEVSVNMTMGFNDTYIHSIPMLMNLLSNSLMR</sequence>
<dbReference type="InterPro" id="IPR017871">
    <property type="entry name" value="ABC_transporter-like_CS"/>
</dbReference>
<name>A0AAN9ABS6_HALRR</name>
<dbReference type="FunFam" id="3.40.50.300:FF:000933">
    <property type="entry name" value="ABC transporter A family member 7"/>
    <property type="match status" value="1"/>
</dbReference>
<dbReference type="GO" id="GO:0005524">
    <property type="term" value="F:ATP binding"/>
    <property type="evidence" value="ECO:0007669"/>
    <property type="project" value="UniProtKB-KW"/>
</dbReference>
<dbReference type="InterPro" id="IPR027417">
    <property type="entry name" value="P-loop_NTPase"/>
</dbReference>
<dbReference type="Pfam" id="PF00005">
    <property type="entry name" value="ABC_tran"/>
    <property type="match status" value="1"/>
</dbReference>
<keyword evidence="5" id="KW-1133">Transmembrane helix</keyword>
<dbReference type="CDD" id="cd03263">
    <property type="entry name" value="ABC_subfamily_A"/>
    <property type="match status" value="1"/>
</dbReference>
<dbReference type="GO" id="GO:0016887">
    <property type="term" value="F:ATP hydrolysis activity"/>
    <property type="evidence" value="ECO:0007669"/>
    <property type="project" value="InterPro"/>
</dbReference>
<keyword evidence="8" id="KW-1185">Reference proteome</keyword>
<dbReference type="PANTHER" id="PTHR19229">
    <property type="entry name" value="ATP-BINDING CASSETTE TRANSPORTER SUBFAMILY A ABCA"/>
    <property type="match status" value="1"/>
</dbReference>
<keyword evidence="3" id="KW-0547">Nucleotide-binding</keyword>
<dbReference type="PANTHER" id="PTHR19229:SF36">
    <property type="entry name" value="ATP-BINDING CASSETTE SUB-FAMILY A MEMBER 2"/>
    <property type="match status" value="1"/>
</dbReference>
<evidence type="ECO:0000256" key="3">
    <source>
        <dbReference type="ARBA" id="ARBA00022741"/>
    </source>
</evidence>
<dbReference type="SMART" id="SM00382">
    <property type="entry name" value="AAA"/>
    <property type="match status" value="1"/>
</dbReference>
<proteinExistence type="predicted"/>
<feature type="transmembrane region" description="Helical" evidence="5">
    <location>
        <begin position="24"/>
        <end position="45"/>
    </location>
</feature>
<dbReference type="InterPro" id="IPR003439">
    <property type="entry name" value="ABC_transporter-like_ATP-bd"/>
</dbReference>
<reference evidence="7 8" key="1">
    <citation type="submission" date="2023-11" db="EMBL/GenBank/DDBJ databases">
        <title>Halocaridina rubra genome assembly.</title>
        <authorList>
            <person name="Smith C."/>
        </authorList>
    </citation>
    <scope>NUCLEOTIDE SEQUENCE [LARGE SCALE GENOMIC DNA]</scope>
    <source>
        <strain evidence="7">EP-1</strain>
        <tissue evidence="7">Whole</tissue>
    </source>
</reference>
<accession>A0AAN9ABS6</accession>